<evidence type="ECO:0000313" key="3">
    <source>
        <dbReference type="Ensembl" id="ENSKMAP00000012957.1"/>
    </source>
</evidence>
<dbReference type="PANTHER" id="PTHR10699">
    <property type="entry name" value="NEUROMODULIN"/>
    <property type="match status" value="1"/>
</dbReference>
<dbReference type="RefSeq" id="XP_037837859.1">
    <property type="nucleotide sequence ID" value="XM_037981931.1"/>
</dbReference>
<proteinExistence type="predicted"/>
<feature type="compositionally biased region" description="Acidic residues" evidence="1">
    <location>
        <begin position="657"/>
        <end position="669"/>
    </location>
</feature>
<evidence type="ECO:0000313" key="4">
    <source>
        <dbReference type="Proteomes" id="UP000264800"/>
    </source>
</evidence>
<accession>A0A3Q3FJ22</accession>
<dbReference type="InterPro" id="IPR003117">
    <property type="entry name" value="cAMP_dep_PK_reg_su_I/II_a/b"/>
</dbReference>
<feature type="compositionally biased region" description="Basic and acidic residues" evidence="1">
    <location>
        <begin position="432"/>
        <end position="444"/>
    </location>
</feature>
<feature type="compositionally biased region" description="Polar residues" evidence="1">
    <location>
        <begin position="416"/>
        <end position="430"/>
    </location>
</feature>
<reference evidence="3" key="2">
    <citation type="submission" date="2025-09" db="UniProtKB">
        <authorList>
            <consortium name="Ensembl"/>
        </authorList>
    </citation>
    <scope>IDENTIFICATION</scope>
</reference>
<feature type="compositionally biased region" description="Acidic residues" evidence="1">
    <location>
        <begin position="225"/>
        <end position="237"/>
    </location>
</feature>
<feature type="compositionally biased region" description="Basic and acidic residues" evidence="1">
    <location>
        <begin position="137"/>
        <end position="187"/>
    </location>
</feature>
<feature type="compositionally biased region" description="Basic and acidic residues" evidence="1">
    <location>
        <begin position="80"/>
        <end position="97"/>
    </location>
</feature>
<dbReference type="CDD" id="cd12100">
    <property type="entry name" value="DD_CABYR_SP17"/>
    <property type="match status" value="1"/>
</dbReference>
<feature type="compositionally biased region" description="Polar residues" evidence="1">
    <location>
        <begin position="106"/>
        <end position="121"/>
    </location>
</feature>
<organism evidence="3 4">
    <name type="scientific">Kryptolebias marmoratus</name>
    <name type="common">Mangrove killifish</name>
    <name type="synonym">Rivulus marmoratus</name>
    <dbReference type="NCBI Taxonomy" id="37003"/>
    <lineage>
        <taxon>Eukaryota</taxon>
        <taxon>Metazoa</taxon>
        <taxon>Chordata</taxon>
        <taxon>Craniata</taxon>
        <taxon>Vertebrata</taxon>
        <taxon>Euteleostomi</taxon>
        <taxon>Actinopterygii</taxon>
        <taxon>Neopterygii</taxon>
        <taxon>Teleostei</taxon>
        <taxon>Neoteleostei</taxon>
        <taxon>Acanthomorphata</taxon>
        <taxon>Ovalentaria</taxon>
        <taxon>Atherinomorphae</taxon>
        <taxon>Cyprinodontiformes</taxon>
        <taxon>Rivulidae</taxon>
        <taxon>Kryptolebias</taxon>
    </lineage>
</organism>
<dbReference type="OMA" id="NNHAFKN"/>
<feature type="domain" description="RIIa" evidence="2">
    <location>
        <begin position="14"/>
        <end position="51"/>
    </location>
</feature>
<dbReference type="Ensembl" id="ENSKMAT00000013152.1">
    <property type="protein sequence ID" value="ENSKMAP00000012957.1"/>
    <property type="gene ID" value="ENSKMAG00000009716.1"/>
</dbReference>
<dbReference type="GO" id="GO:0005516">
    <property type="term" value="F:calmodulin binding"/>
    <property type="evidence" value="ECO:0007669"/>
    <property type="project" value="TreeGrafter"/>
</dbReference>
<reference evidence="3" key="1">
    <citation type="submission" date="2025-08" db="UniProtKB">
        <authorList>
            <consortium name="Ensembl"/>
        </authorList>
    </citation>
    <scope>IDENTIFICATION</scope>
</reference>
<evidence type="ECO:0000259" key="2">
    <source>
        <dbReference type="SMART" id="SM00394"/>
    </source>
</evidence>
<protein>
    <recommendedName>
        <fullName evidence="2">RIIa domain-containing protein</fullName>
    </recommendedName>
</protein>
<feature type="compositionally biased region" description="Acidic residues" evidence="1">
    <location>
        <begin position="492"/>
        <end position="511"/>
    </location>
</feature>
<keyword evidence="4" id="KW-1185">Reference proteome</keyword>
<feature type="region of interest" description="Disordered" evidence="1">
    <location>
        <begin position="317"/>
        <end position="351"/>
    </location>
</feature>
<feature type="compositionally biased region" description="Polar residues" evidence="1">
    <location>
        <begin position="565"/>
        <end position="576"/>
    </location>
</feature>
<dbReference type="GeneTree" id="ENSGT00440000039164"/>
<feature type="compositionally biased region" description="Polar residues" evidence="1">
    <location>
        <begin position="277"/>
        <end position="292"/>
    </location>
</feature>
<dbReference type="Gene3D" id="1.20.890.10">
    <property type="entry name" value="cAMP-dependent protein kinase regulatory subunit, dimerization-anchoring domain"/>
    <property type="match status" value="1"/>
</dbReference>
<dbReference type="SUPFAM" id="SSF47391">
    <property type="entry name" value="Dimerization-anchoring domain of cAMP-dependent PK regulatory subunit"/>
    <property type="match status" value="1"/>
</dbReference>
<feature type="compositionally biased region" description="Basic and acidic residues" evidence="1">
    <location>
        <begin position="577"/>
        <end position="587"/>
    </location>
</feature>
<feature type="compositionally biased region" description="Basic and acidic residues" evidence="1">
    <location>
        <begin position="600"/>
        <end position="644"/>
    </location>
</feature>
<dbReference type="PANTHER" id="PTHR10699:SF11">
    <property type="entry name" value="IGLOO, ISOFORM A"/>
    <property type="match status" value="1"/>
</dbReference>
<dbReference type="CTD" id="53340"/>
<dbReference type="GeneID" id="108243512"/>
<dbReference type="STRING" id="37003.ENSKMAP00000012957"/>
<dbReference type="InterPro" id="IPR047579">
    <property type="entry name" value="DD_CABYR_SP17"/>
</dbReference>
<sequence length="715" mass="80118">MSVPFSNAHLRVPRGFGTILEGLAREVLRDQPEDIPAYAARYFDALLKQREESGLDPAEWAAKLEDRFHNSYAFQNIRTSPDKETAPEMTISKEKSYESQTEDESNQSAAEVSSLSITQPHVSEKLDSTEGTDEEEIHMTEKLSISGEERLSDDKSVADKQSDEEHGTDKEEDPTKTTLDEVERADIEMDDNCGPEQNIPQFDSDPTILLSAREISNVTSHDLGLPDDEGGDQPESETVDKEIVDSDREENTEIDEVVESVSLPGLADVDVGATELEVTQKTTEESTVQENTYVVEGDKGLTPQIEENADLLQSEYEFTQGSQQEEQDQAQNNNEEEQTEAEASYEETNEGLALIESELEDNNIPKENALVEISFEDVPEAQGIKVEEKNLMEDASVEILQNNKLEMLQKEESVELTASSADQNISNTGDQLKFETEKDKKEVHSDEEEIQATFDISKENEHTNNSNLNDSDDGEKEMGVKGISSSDQPTTEAEDEIQEHETDHEDTEEIFEGTFSQNQEPEKKQQSQYPDFDQDEMTDASDGDEEEGNREMGSRESIDVRTEENPSLTTKSNTSIMEKEAEAESFDKGLPLENKQSPRTVEKSQPDNISEEKEITTEEEEEHVRKMTDSEVRQKSQEMEKEETFSLSGSADQTAADLEEEDRPDEPEESTIASVNKVDKLPSSGILNASASHPSWHVQKFPSRGLRGSLLRLLL</sequence>
<evidence type="ECO:0000256" key="1">
    <source>
        <dbReference type="SAM" id="MobiDB-lite"/>
    </source>
</evidence>
<dbReference type="SMART" id="SM00394">
    <property type="entry name" value="RIIa"/>
    <property type="match status" value="1"/>
</dbReference>
<feature type="region of interest" description="Disordered" evidence="1">
    <location>
        <begin position="415"/>
        <end position="678"/>
    </location>
</feature>
<feature type="region of interest" description="Disordered" evidence="1">
    <location>
        <begin position="75"/>
        <end position="302"/>
    </location>
</feature>
<feature type="compositionally biased region" description="Basic and acidic residues" evidence="1">
    <location>
        <begin position="549"/>
        <end position="564"/>
    </location>
</feature>
<feature type="compositionally biased region" description="Acidic residues" evidence="1">
    <location>
        <begin position="334"/>
        <end position="349"/>
    </location>
</feature>
<dbReference type="Proteomes" id="UP000264800">
    <property type="component" value="Unplaced"/>
</dbReference>
<feature type="compositionally biased region" description="Acidic residues" evidence="1">
    <location>
        <begin position="532"/>
        <end position="548"/>
    </location>
</feature>
<dbReference type="AlphaFoldDB" id="A0A3Q3FJ22"/>
<feature type="compositionally biased region" description="Basic and acidic residues" evidence="1">
    <location>
        <begin position="238"/>
        <end position="251"/>
    </location>
</feature>
<dbReference type="Pfam" id="PF02197">
    <property type="entry name" value="RIIa"/>
    <property type="match status" value="1"/>
</dbReference>
<name>A0A3Q3FJ22_KRYMA</name>